<evidence type="ECO:0000259" key="2">
    <source>
        <dbReference type="Pfam" id="PF00582"/>
    </source>
</evidence>
<dbReference type="STRING" id="223900.GCA_000821045_01915"/>
<protein>
    <submittedName>
        <fullName evidence="3">Universal stress protein UspA</fullName>
    </submittedName>
</protein>
<dbReference type="AlphaFoldDB" id="A0A1Q8TFZ1"/>
<dbReference type="PRINTS" id="PR01438">
    <property type="entry name" value="UNVRSLSTRESS"/>
</dbReference>
<comment type="similarity">
    <text evidence="1">Belongs to the universal stress protein A family.</text>
</comment>
<dbReference type="CDD" id="cd00293">
    <property type="entry name" value="USP-like"/>
    <property type="match status" value="2"/>
</dbReference>
<dbReference type="Proteomes" id="UP000186806">
    <property type="component" value="Unassembled WGS sequence"/>
</dbReference>
<comment type="caution">
    <text evidence="3">The sequence shown here is derived from an EMBL/GenBank/DDBJ whole genome shotgun (WGS) entry which is preliminary data.</text>
</comment>
<dbReference type="InterPro" id="IPR006015">
    <property type="entry name" value="Universal_stress_UspA"/>
</dbReference>
<feature type="domain" description="UspA" evidence="2">
    <location>
        <begin position="205"/>
        <end position="285"/>
    </location>
</feature>
<dbReference type="PANTHER" id="PTHR46268">
    <property type="entry name" value="STRESS RESPONSE PROTEIN NHAX"/>
    <property type="match status" value="1"/>
</dbReference>
<dbReference type="SUPFAM" id="SSF52402">
    <property type="entry name" value="Adenine nucleotide alpha hydrolases-like"/>
    <property type="match status" value="2"/>
</dbReference>
<dbReference type="EMBL" id="MSDQ01000006">
    <property type="protein sequence ID" value="OLO12576.1"/>
    <property type="molecule type" value="Genomic_DNA"/>
</dbReference>
<keyword evidence="4" id="KW-1185">Reference proteome</keyword>
<evidence type="ECO:0000313" key="3">
    <source>
        <dbReference type="EMBL" id="OLO12576.1"/>
    </source>
</evidence>
<dbReference type="RefSeq" id="WP_075368217.1">
    <property type="nucleotide sequence ID" value="NZ_MSDQ01000006.1"/>
</dbReference>
<dbReference type="PANTHER" id="PTHR46268:SF6">
    <property type="entry name" value="UNIVERSAL STRESS PROTEIN UP12"/>
    <property type="match status" value="1"/>
</dbReference>
<organism evidence="3 4">
    <name type="scientific">Chromohalobacter japonicus</name>
    <dbReference type="NCBI Taxonomy" id="223900"/>
    <lineage>
        <taxon>Bacteria</taxon>
        <taxon>Pseudomonadati</taxon>
        <taxon>Pseudomonadota</taxon>
        <taxon>Gammaproteobacteria</taxon>
        <taxon>Oceanospirillales</taxon>
        <taxon>Halomonadaceae</taxon>
        <taxon>Chromohalobacter</taxon>
    </lineage>
</organism>
<dbReference type="InterPro" id="IPR006016">
    <property type="entry name" value="UspA"/>
</dbReference>
<sequence length="285" mass="31568">MKAPHVMACIDGSNYAETVSNAAVWASQRMEVPLSFVHVLDRNQAPSQFDPRGNIGLGSREHLLEELASLDEQRGKLAQEHGRLMLSAARERAEAAGIAEVETRQRNGELVEALVEIEEEARLIVLGKRGESADASPEHMGSNLERVIRGLHRPILVVPETFTTPSRYLIAFDGGPTTRKMVELLSERPLLRGLECHLVLVGADTDEHREQLAWAEKQLAPTSSAVQSHIIAGEVEKVLCDYQHEHDIDLLVMGAYGHSRIRQFLVGSTTTAMIRRAQSPLLLLR</sequence>
<proteinExistence type="inferred from homology"/>
<reference evidence="3 4" key="1">
    <citation type="submission" date="2016-12" db="EMBL/GenBank/DDBJ databases">
        <title>Draft genome sequences of strains Salinicola socius SMB35, Salinicola sp. MH3R3-1 and Chromohalobacter sp. SMB17 from the Verkhnekamsk potash mining region of Russia.</title>
        <authorList>
            <person name="Mavrodi D.V."/>
            <person name="Olsson B.E."/>
            <person name="Korsakova E.S."/>
            <person name="Pyankova A."/>
            <person name="Mavrodi O.V."/>
            <person name="Plotnikova E.G."/>
        </authorList>
    </citation>
    <scope>NUCLEOTIDE SEQUENCE [LARGE SCALE GENOMIC DNA]</scope>
    <source>
        <strain evidence="3 4">SMB17</strain>
    </source>
</reference>
<accession>A0A1Q8TFZ1</accession>
<evidence type="ECO:0000256" key="1">
    <source>
        <dbReference type="ARBA" id="ARBA00008791"/>
    </source>
</evidence>
<dbReference type="Gene3D" id="3.40.50.12370">
    <property type="match status" value="1"/>
</dbReference>
<name>A0A1Q8TFZ1_9GAMM</name>
<dbReference type="Pfam" id="PF00582">
    <property type="entry name" value="Usp"/>
    <property type="match status" value="2"/>
</dbReference>
<feature type="domain" description="UspA" evidence="2">
    <location>
        <begin position="5"/>
        <end position="159"/>
    </location>
</feature>
<evidence type="ECO:0000313" key="4">
    <source>
        <dbReference type="Proteomes" id="UP000186806"/>
    </source>
</evidence>
<gene>
    <name evidence="3" type="ORF">BTW10_03685</name>
</gene>